<feature type="domain" description="NADH:quinone oxidoreductase/Mrp antiporter transmembrane" evidence="4">
    <location>
        <begin position="1"/>
        <end position="37"/>
    </location>
</feature>
<proteinExistence type="predicted"/>
<dbReference type="PANTHER" id="PTHR45564">
    <property type="entry name" value="NAD(P)H-QUINONE OXIDOREDUCTASE SUBUNIT 2 B, CHLOROPLASTIC"/>
    <property type="match status" value="1"/>
</dbReference>
<dbReference type="InterPro" id="IPR001750">
    <property type="entry name" value="ND/Mrp_TM"/>
</dbReference>
<organism evidence="5 6">
    <name type="scientific">Corchorus olitorius</name>
    <dbReference type="NCBI Taxonomy" id="93759"/>
    <lineage>
        <taxon>Eukaryota</taxon>
        <taxon>Viridiplantae</taxon>
        <taxon>Streptophyta</taxon>
        <taxon>Embryophyta</taxon>
        <taxon>Tracheophyta</taxon>
        <taxon>Spermatophyta</taxon>
        <taxon>Magnoliopsida</taxon>
        <taxon>eudicotyledons</taxon>
        <taxon>Gunneridae</taxon>
        <taxon>Pentapetalae</taxon>
        <taxon>rosids</taxon>
        <taxon>malvids</taxon>
        <taxon>Malvales</taxon>
        <taxon>Malvaceae</taxon>
        <taxon>Grewioideae</taxon>
        <taxon>Apeibeae</taxon>
        <taxon>Corchorus</taxon>
    </lineage>
</organism>
<evidence type="ECO:0000259" key="4">
    <source>
        <dbReference type="Pfam" id="PF00361"/>
    </source>
</evidence>
<accession>A0A1R3L2X8</accession>
<dbReference type="AlphaFoldDB" id="A0A1R3L2X8"/>
<keyword evidence="1" id="KW-1278">Translocase</keyword>
<name>A0A1R3L2X8_9ROSI</name>
<dbReference type="OrthoDB" id="1876953at2759"/>
<gene>
    <name evidence="5" type="ORF">COLO4_01250</name>
</gene>
<protein>
    <submittedName>
        <fullName evidence="5">NADH:ubiquinone/plastoquinone oxidoreductase</fullName>
    </submittedName>
</protein>
<dbReference type="STRING" id="93759.A0A1R3L2X8"/>
<evidence type="ECO:0000256" key="2">
    <source>
        <dbReference type="ARBA" id="ARBA00023027"/>
    </source>
</evidence>
<dbReference type="EMBL" id="AWUE01003679">
    <property type="protein sequence ID" value="OMP13638.1"/>
    <property type="molecule type" value="Genomic_DNA"/>
</dbReference>
<sequence length="42" mass="4665">MYNSPGISIALIFITVGIGFKLSPAPSHQWTPDVYEGVRFVR</sequence>
<reference evidence="6" key="1">
    <citation type="submission" date="2013-09" db="EMBL/GenBank/DDBJ databases">
        <title>Corchorus olitorius genome sequencing.</title>
        <authorList>
            <person name="Alam M."/>
            <person name="Haque M.S."/>
            <person name="Islam M.S."/>
            <person name="Emdad E.M."/>
            <person name="Islam M.M."/>
            <person name="Ahmed B."/>
            <person name="Halim A."/>
            <person name="Hossen Q.M.M."/>
            <person name="Hossain M.Z."/>
            <person name="Ahmed R."/>
            <person name="Khan M.M."/>
            <person name="Islam R."/>
            <person name="Rashid M.M."/>
            <person name="Khan S.A."/>
            <person name="Rahman M.S."/>
            <person name="Alam M."/>
            <person name="Yahiya A.S."/>
            <person name="Khan M.S."/>
            <person name="Azam M.S."/>
            <person name="Haque T."/>
            <person name="Lashkar M.Z.H."/>
            <person name="Akhand A.I."/>
            <person name="Morshed G."/>
            <person name="Roy S."/>
            <person name="Uddin K.S."/>
            <person name="Rabeya T."/>
            <person name="Hossain A.S."/>
            <person name="Chowdhury A."/>
            <person name="Snigdha A.R."/>
            <person name="Mortoza M.S."/>
            <person name="Matin S.A."/>
            <person name="Hoque S.M.E."/>
            <person name="Islam M.K."/>
            <person name="Roy D.K."/>
            <person name="Haider R."/>
            <person name="Moosa M.M."/>
            <person name="Elias S.M."/>
            <person name="Hasan A.M."/>
            <person name="Jahan S."/>
            <person name="Shafiuddin M."/>
            <person name="Mahmood N."/>
            <person name="Shommy N.S."/>
        </authorList>
    </citation>
    <scope>NUCLEOTIDE SEQUENCE [LARGE SCALE GENOMIC DNA]</scope>
    <source>
        <strain evidence="6">cv. O-4</strain>
    </source>
</reference>
<keyword evidence="6" id="KW-1185">Reference proteome</keyword>
<evidence type="ECO:0000313" key="5">
    <source>
        <dbReference type="EMBL" id="OMP13638.1"/>
    </source>
</evidence>
<dbReference type="PANTHER" id="PTHR45564:SF1">
    <property type="entry name" value="NAD(P)H-QUINONE OXIDOREDUCTASE SUBUNIT 2"/>
    <property type="match status" value="1"/>
</dbReference>
<evidence type="ECO:0000256" key="3">
    <source>
        <dbReference type="SAM" id="Phobius"/>
    </source>
</evidence>
<keyword evidence="3" id="KW-0812">Transmembrane</keyword>
<evidence type="ECO:0000313" key="6">
    <source>
        <dbReference type="Proteomes" id="UP000187203"/>
    </source>
</evidence>
<comment type="caution">
    <text evidence="5">The sequence shown here is derived from an EMBL/GenBank/DDBJ whole genome shotgun (WGS) entry which is preliminary data.</text>
</comment>
<keyword evidence="3" id="KW-0472">Membrane</keyword>
<feature type="transmembrane region" description="Helical" evidence="3">
    <location>
        <begin position="6"/>
        <end position="23"/>
    </location>
</feature>
<keyword evidence="2" id="KW-0520">NAD</keyword>
<keyword evidence="3" id="KW-1133">Transmembrane helix</keyword>
<evidence type="ECO:0000256" key="1">
    <source>
        <dbReference type="ARBA" id="ARBA00022967"/>
    </source>
</evidence>
<dbReference type="Pfam" id="PF00361">
    <property type="entry name" value="Proton_antipo_M"/>
    <property type="match status" value="1"/>
</dbReference>
<dbReference type="Proteomes" id="UP000187203">
    <property type="component" value="Unassembled WGS sequence"/>
</dbReference>
<dbReference type="GO" id="GO:0009536">
    <property type="term" value="C:plastid"/>
    <property type="evidence" value="ECO:0007669"/>
    <property type="project" value="UniProtKB-ARBA"/>
</dbReference>